<evidence type="ECO:0008006" key="4">
    <source>
        <dbReference type="Google" id="ProtNLM"/>
    </source>
</evidence>
<dbReference type="EMBL" id="LCBB01000001">
    <property type="protein sequence ID" value="KKS03637.1"/>
    <property type="molecule type" value="Genomic_DNA"/>
</dbReference>
<evidence type="ECO:0000256" key="1">
    <source>
        <dbReference type="SAM" id="Phobius"/>
    </source>
</evidence>
<dbReference type="Proteomes" id="UP000033947">
    <property type="component" value="Unassembled WGS sequence"/>
</dbReference>
<feature type="transmembrane region" description="Helical" evidence="1">
    <location>
        <begin position="65"/>
        <end position="86"/>
    </location>
</feature>
<dbReference type="AlphaFoldDB" id="A0A0G0VVG2"/>
<name>A0A0G0VVG2_UNCKA</name>
<sequence length="87" mass="9741">MKSTGEYKRVQRNNNLKWSCMAIYALLLLLVLPGAQISSGWKEFLVILTIFLGAVLLLDEQPKRIFLTILGYAMLVFAGVLTVLVLV</sequence>
<feature type="transmembrane region" description="Helical" evidence="1">
    <location>
        <begin position="16"/>
        <end position="35"/>
    </location>
</feature>
<reference evidence="2 3" key="1">
    <citation type="journal article" date="2015" name="Nature">
        <title>rRNA introns, odd ribosomes, and small enigmatic genomes across a large radiation of phyla.</title>
        <authorList>
            <person name="Brown C.T."/>
            <person name="Hug L.A."/>
            <person name="Thomas B.C."/>
            <person name="Sharon I."/>
            <person name="Castelle C.J."/>
            <person name="Singh A."/>
            <person name="Wilkins M.J."/>
            <person name="Williams K.H."/>
            <person name="Banfield J.F."/>
        </authorList>
    </citation>
    <scope>NUCLEOTIDE SEQUENCE [LARGE SCALE GENOMIC DNA]</scope>
</reference>
<evidence type="ECO:0000313" key="2">
    <source>
        <dbReference type="EMBL" id="KKS03637.1"/>
    </source>
</evidence>
<keyword evidence="1" id="KW-1133">Transmembrane helix</keyword>
<comment type="caution">
    <text evidence="2">The sequence shown here is derived from an EMBL/GenBank/DDBJ whole genome shotgun (WGS) entry which is preliminary data.</text>
</comment>
<evidence type="ECO:0000313" key="3">
    <source>
        <dbReference type="Proteomes" id="UP000033947"/>
    </source>
</evidence>
<feature type="transmembrane region" description="Helical" evidence="1">
    <location>
        <begin position="41"/>
        <end position="58"/>
    </location>
</feature>
<organism evidence="2 3">
    <name type="scientific">candidate division WWE3 bacterium GW2011_GWC2_41_23</name>
    <dbReference type="NCBI Taxonomy" id="1619123"/>
    <lineage>
        <taxon>Bacteria</taxon>
        <taxon>Katanobacteria</taxon>
    </lineage>
</organism>
<keyword evidence="1" id="KW-0812">Transmembrane</keyword>
<protein>
    <recommendedName>
        <fullName evidence="4">DUF3953 domain-containing protein</fullName>
    </recommendedName>
</protein>
<proteinExistence type="predicted"/>
<keyword evidence="1" id="KW-0472">Membrane</keyword>
<accession>A0A0G0VVG2</accession>
<gene>
    <name evidence="2" type="ORF">UU55_C0001G0098</name>
</gene>